<keyword evidence="5 8" id="KW-0663">Pyridoxal phosphate</keyword>
<comment type="cofactor">
    <cofactor evidence="1 7">
        <name>pyridoxal 5'-phosphate</name>
        <dbReference type="ChEBI" id="CHEBI:597326"/>
    </cofactor>
</comment>
<comment type="function">
    <text evidence="2 8">Catalyzes the removal of elemental sulfur and selenium atoms from L-cysteine, L-cystine, L-selenocysteine, and L-selenocystine to produce L-alanine.</text>
</comment>
<dbReference type="CDD" id="cd06453">
    <property type="entry name" value="SufS_like"/>
    <property type="match status" value="1"/>
</dbReference>
<evidence type="ECO:0000313" key="11">
    <source>
        <dbReference type="Proteomes" id="UP000247099"/>
    </source>
</evidence>
<evidence type="ECO:0000313" key="10">
    <source>
        <dbReference type="EMBL" id="PXA03812.1"/>
    </source>
</evidence>
<dbReference type="EC" id="2.8.1.7" evidence="8"/>
<name>A0A317ZG02_9BACT</name>
<dbReference type="InterPro" id="IPR010970">
    <property type="entry name" value="Cys_dSase_SufS"/>
</dbReference>
<dbReference type="InterPro" id="IPR016454">
    <property type="entry name" value="Cysteine_dSase"/>
</dbReference>
<keyword evidence="4 8" id="KW-0808">Transferase</keyword>
<dbReference type="SUPFAM" id="SSF53383">
    <property type="entry name" value="PLP-dependent transferases"/>
    <property type="match status" value="1"/>
</dbReference>
<dbReference type="InterPro" id="IPR015424">
    <property type="entry name" value="PyrdxlP-dep_Trfase"/>
</dbReference>
<dbReference type="NCBIfam" id="TIGR01979">
    <property type="entry name" value="sufS"/>
    <property type="match status" value="1"/>
</dbReference>
<gene>
    <name evidence="10" type="ORF">DDZ13_09215</name>
</gene>
<dbReference type="RefSeq" id="WP_110131168.1">
    <property type="nucleotide sequence ID" value="NZ_QHJQ01000006.1"/>
</dbReference>
<dbReference type="InterPro" id="IPR020578">
    <property type="entry name" value="Aminotrans_V_PyrdxlP_BS"/>
</dbReference>
<dbReference type="Gene3D" id="3.40.640.10">
    <property type="entry name" value="Type I PLP-dependent aspartate aminotransferase-like (Major domain)"/>
    <property type="match status" value="1"/>
</dbReference>
<reference evidence="10 11" key="1">
    <citation type="submission" date="2018-05" db="EMBL/GenBank/DDBJ databases">
        <title>Coraliomargarita sinensis sp. nov., isolated from a marine solar saltern.</title>
        <authorList>
            <person name="Zhou L.Y."/>
        </authorList>
    </citation>
    <scope>NUCLEOTIDE SEQUENCE [LARGE SCALE GENOMIC DNA]</scope>
    <source>
        <strain evidence="10 11">WN38</strain>
    </source>
</reference>
<evidence type="ECO:0000256" key="1">
    <source>
        <dbReference type="ARBA" id="ARBA00001933"/>
    </source>
</evidence>
<comment type="similarity">
    <text evidence="3 8">Belongs to the class-V pyridoxal-phosphate-dependent aminotransferase family. Csd subfamily.</text>
</comment>
<dbReference type="EMBL" id="QHJQ01000006">
    <property type="protein sequence ID" value="PXA03812.1"/>
    <property type="molecule type" value="Genomic_DNA"/>
</dbReference>
<proteinExistence type="inferred from homology"/>
<dbReference type="Pfam" id="PF00266">
    <property type="entry name" value="Aminotran_5"/>
    <property type="match status" value="1"/>
</dbReference>
<dbReference type="Gene3D" id="3.90.1150.10">
    <property type="entry name" value="Aspartate Aminotransferase, domain 1"/>
    <property type="match status" value="1"/>
</dbReference>
<dbReference type="PANTHER" id="PTHR43586">
    <property type="entry name" value="CYSTEINE DESULFURASE"/>
    <property type="match status" value="1"/>
</dbReference>
<dbReference type="InterPro" id="IPR000192">
    <property type="entry name" value="Aminotrans_V_dom"/>
</dbReference>
<evidence type="ECO:0000256" key="6">
    <source>
        <dbReference type="ARBA" id="ARBA00050776"/>
    </source>
</evidence>
<dbReference type="Proteomes" id="UP000247099">
    <property type="component" value="Unassembled WGS sequence"/>
</dbReference>
<evidence type="ECO:0000256" key="4">
    <source>
        <dbReference type="ARBA" id="ARBA00022679"/>
    </source>
</evidence>
<dbReference type="AlphaFoldDB" id="A0A317ZG02"/>
<dbReference type="GO" id="GO:0031071">
    <property type="term" value="F:cysteine desulfurase activity"/>
    <property type="evidence" value="ECO:0007669"/>
    <property type="project" value="UniProtKB-UniRule"/>
</dbReference>
<dbReference type="FunCoup" id="A0A317ZG02">
    <property type="interactions" value="424"/>
</dbReference>
<dbReference type="PANTHER" id="PTHR43586:SF8">
    <property type="entry name" value="CYSTEINE DESULFURASE 1, CHLOROPLASTIC"/>
    <property type="match status" value="1"/>
</dbReference>
<comment type="caution">
    <text evidence="10">The sequence shown here is derived from an EMBL/GenBank/DDBJ whole genome shotgun (WGS) entry which is preliminary data.</text>
</comment>
<dbReference type="PROSITE" id="PS00595">
    <property type="entry name" value="AA_TRANSFER_CLASS_5"/>
    <property type="match status" value="1"/>
</dbReference>
<evidence type="ECO:0000256" key="8">
    <source>
        <dbReference type="RuleBase" id="RU004506"/>
    </source>
</evidence>
<evidence type="ECO:0000256" key="3">
    <source>
        <dbReference type="ARBA" id="ARBA00010447"/>
    </source>
</evidence>
<dbReference type="InParanoid" id="A0A317ZG02"/>
<dbReference type="PIRSF" id="PIRSF005572">
    <property type="entry name" value="NifS"/>
    <property type="match status" value="1"/>
</dbReference>
<dbReference type="InterPro" id="IPR015422">
    <property type="entry name" value="PyrdxlP-dep_Trfase_small"/>
</dbReference>
<accession>A0A317ZG02</accession>
<comment type="catalytic activity">
    <reaction evidence="6 8">
        <text>(sulfur carrier)-H + L-cysteine = (sulfur carrier)-SH + L-alanine</text>
        <dbReference type="Rhea" id="RHEA:43892"/>
        <dbReference type="Rhea" id="RHEA-COMP:14737"/>
        <dbReference type="Rhea" id="RHEA-COMP:14739"/>
        <dbReference type="ChEBI" id="CHEBI:29917"/>
        <dbReference type="ChEBI" id="CHEBI:35235"/>
        <dbReference type="ChEBI" id="CHEBI:57972"/>
        <dbReference type="ChEBI" id="CHEBI:64428"/>
        <dbReference type="EC" id="2.8.1.7"/>
    </reaction>
</comment>
<dbReference type="GO" id="GO:0006534">
    <property type="term" value="P:cysteine metabolic process"/>
    <property type="evidence" value="ECO:0007669"/>
    <property type="project" value="UniProtKB-UniRule"/>
</dbReference>
<dbReference type="OrthoDB" id="9804366at2"/>
<sequence>MPVSDIAQFDPAQIRADFPILGTEVRGKPLTYLDSGATAQKPFSVIEAISRYYSAENANIHRGLHFLSEQATEAYESARGTVANFIGASDPDEIIFARGATEGINLVAHGFIETVLKPGDEILISHMEHHANIVPWQIAAEKTGAELKVIPVTEAGEIDIDAFESLLSERTKLLSIVHVSNALGTINPVQAMIEKAHAAGVPVLLDGCQSVPHMQVDLSELNCDFFVFSGHKLFGPTGIGVLWGKREWLEKFPPYESGGDMIEQVDFGGTTYKPIPAKFEAGTPHIAGVIGLAAAIEYVKRLDRDGALRHEAALLQAATEALSDVDNLRIIGKAPHKASILSFVIDGVHPHDIGTFLDADGVAVRAGHHCTQPLLKRFGLPATARASFAFYNNFDDVERLANAVKKLQRFFG</sequence>
<evidence type="ECO:0000256" key="2">
    <source>
        <dbReference type="ARBA" id="ARBA00002824"/>
    </source>
</evidence>
<protein>
    <recommendedName>
        <fullName evidence="8">Cysteine desulfurase</fullName>
        <ecNumber evidence="8">2.8.1.7</ecNumber>
    </recommendedName>
</protein>
<keyword evidence="11" id="KW-1185">Reference proteome</keyword>
<evidence type="ECO:0000256" key="5">
    <source>
        <dbReference type="ARBA" id="ARBA00022898"/>
    </source>
</evidence>
<dbReference type="GO" id="GO:0030170">
    <property type="term" value="F:pyridoxal phosphate binding"/>
    <property type="evidence" value="ECO:0007669"/>
    <property type="project" value="UniProtKB-UniRule"/>
</dbReference>
<organism evidence="10 11">
    <name type="scientific">Coraliomargarita sinensis</name>
    <dbReference type="NCBI Taxonomy" id="2174842"/>
    <lineage>
        <taxon>Bacteria</taxon>
        <taxon>Pseudomonadati</taxon>
        <taxon>Verrucomicrobiota</taxon>
        <taxon>Opitutia</taxon>
        <taxon>Puniceicoccales</taxon>
        <taxon>Coraliomargaritaceae</taxon>
        <taxon>Coraliomargarita</taxon>
    </lineage>
</organism>
<dbReference type="InterPro" id="IPR015421">
    <property type="entry name" value="PyrdxlP-dep_Trfase_major"/>
</dbReference>
<evidence type="ECO:0000256" key="7">
    <source>
        <dbReference type="RuleBase" id="RU004504"/>
    </source>
</evidence>
<feature type="domain" description="Aminotransferase class V" evidence="9">
    <location>
        <begin position="31"/>
        <end position="400"/>
    </location>
</feature>
<evidence type="ECO:0000259" key="9">
    <source>
        <dbReference type="Pfam" id="PF00266"/>
    </source>
</evidence>